<evidence type="ECO:0000313" key="3">
    <source>
        <dbReference type="EMBL" id="RFC84903.1"/>
    </source>
</evidence>
<dbReference type="EMBL" id="PYIX02000003">
    <property type="protein sequence ID" value="RFC84903.1"/>
    <property type="molecule type" value="Genomic_DNA"/>
</dbReference>
<dbReference type="Proteomes" id="UP001595455">
    <property type="component" value="Unassembled WGS sequence"/>
</dbReference>
<name>A0A371YTW6_9GAMM</name>
<reference evidence="2" key="1">
    <citation type="journal article" date="2014" name="Int. J. Syst. Evol. Microbiol.">
        <title>Complete genome of a new Firmicutes species belonging to the dominant human colonic microbiota ('Ruminococcus bicirculans') reveals two chromosomes and a selective capacity to utilize plant glucans.</title>
        <authorList>
            <consortium name="NISC Comparative Sequencing Program"/>
            <person name="Wegmann U."/>
            <person name="Louis P."/>
            <person name="Goesmann A."/>
            <person name="Henrissat B."/>
            <person name="Duncan S.H."/>
            <person name="Flint H.J."/>
        </authorList>
    </citation>
    <scope>NUCLEOTIDE SEQUENCE</scope>
    <source>
        <strain evidence="2">KCTC 62575</strain>
    </source>
</reference>
<dbReference type="EMBL" id="JBHRSF010000003">
    <property type="protein sequence ID" value="MFC2993911.1"/>
    <property type="molecule type" value="Genomic_DNA"/>
</dbReference>
<evidence type="ECO:0000256" key="1">
    <source>
        <dbReference type="SAM" id="SignalP"/>
    </source>
</evidence>
<feature type="chain" id="PRO_5016985253" evidence="1">
    <location>
        <begin position="23"/>
        <end position="423"/>
    </location>
</feature>
<sequence length="423" mass="45416">MITKRLVISSALFFLTIGLTHADDSTLKSLSDSELSQVQGQALMNLTYTDPSKANASMASQNIGFYKLGMEADVELNANIKKLQLGCGGVNGAGGCDIDIDNLSLSGLAETREGRVGSSAKMTNPFIEFAIKNPNSASTREMMGFRLSAEKVLGMLTLGEENTGTPNGINTLSGYLNIKETTGTAKTGIRNMQYGDTNMEIKGRLKTFALIPWTPSFSTQNYNLRLNSADAHMSLNQKVLSGTRMESADLTGSAKIDPLSFSGSIVPTIIGLTIPINISVDGSISGLTADVKIKEDLGFIHRLELNNPFSLSLQKQSIHWNGASVAANKGWWLAIEDQVDIGHVVPQNPIAITNDVLKQVVPKLNDYLAKSENTVQCTWGSCLAGINLPVNLTGSKPLDFPVSNLQLATQNFAPNCYGSLKFC</sequence>
<evidence type="ECO:0000313" key="2">
    <source>
        <dbReference type="EMBL" id="MFC2993911.1"/>
    </source>
</evidence>
<keyword evidence="5" id="KW-1185">Reference proteome</keyword>
<dbReference type="OrthoDB" id="6073551at2"/>
<reference evidence="5" key="3">
    <citation type="journal article" date="2019" name="Int. J. Syst. Evol. Microbiol.">
        <title>The Global Catalogue of Microorganisms (GCM) 10K type strain sequencing project: providing services to taxonomists for standard genome sequencing and annotation.</title>
        <authorList>
            <consortium name="The Broad Institute Genomics Platform"/>
            <consortium name="The Broad Institute Genome Sequencing Center for Infectious Disease"/>
            <person name="Wu L."/>
            <person name="Ma J."/>
        </authorList>
    </citation>
    <scope>NUCLEOTIDE SEQUENCE [LARGE SCALE GENOMIC DNA]</scope>
    <source>
        <strain evidence="5">KCTC 62575</strain>
    </source>
</reference>
<proteinExistence type="predicted"/>
<comment type="caution">
    <text evidence="3">The sequence shown here is derived from an EMBL/GenBank/DDBJ whole genome shotgun (WGS) entry which is preliminary data.</text>
</comment>
<accession>A0A371YTW6</accession>
<reference evidence="3 4" key="2">
    <citation type="submission" date="2018-08" db="EMBL/GenBank/DDBJ databases">
        <title>The draft genome of Acinetobacter sichuanensis strain WCHAc060041.</title>
        <authorList>
            <person name="Qin J."/>
            <person name="Feng Y."/>
            <person name="Zong Z."/>
        </authorList>
    </citation>
    <scope>NUCLEOTIDE SEQUENCE [LARGE SCALE GENOMIC DNA]</scope>
    <source>
        <strain evidence="3 4">WCHAc060041</strain>
    </source>
</reference>
<evidence type="ECO:0000313" key="4">
    <source>
        <dbReference type="Proteomes" id="UP000240957"/>
    </source>
</evidence>
<organism evidence="3 4">
    <name type="scientific">Acinetobacter sichuanensis</name>
    <dbReference type="NCBI Taxonomy" id="2136183"/>
    <lineage>
        <taxon>Bacteria</taxon>
        <taxon>Pseudomonadati</taxon>
        <taxon>Pseudomonadota</taxon>
        <taxon>Gammaproteobacteria</taxon>
        <taxon>Moraxellales</taxon>
        <taxon>Moraxellaceae</taxon>
        <taxon>Acinetobacter</taxon>
    </lineage>
</organism>
<keyword evidence="1" id="KW-0732">Signal</keyword>
<dbReference type="RefSeq" id="WP_107006964.1">
    <property type="nucleotide sequence ID" value="NZ_JBHRSF010000003.1"/>
</dbReference>
<reference evidence="2" key="4">
    <citation type="submission" date="2024-09" db="EMBL/GenBank/DDBJ databases">
        <authorList>
            <person name="Sun Q."/>
            <person name="Mori K."/>
        </authorList>
    </citation>
    <scope>NUCLEOTIDE SEQUENCE</scope>
    <source>
        <strain evidence="2">KCTC 62575</strain>
    </source>
</reference>
<protein>
    <submittedName>
        <fullName evidence="3">Uncharacterized protein</fullName>
    </submittedName>
</protein>
<gene>
    <name evidence="2" type="ORF">ACFODO_01215</name>
    <name evidence="3" type="ORF">C9E89_003025</name>
</gene>
<dbReference type="AlphaFoldDB" id="A0A371YTW6"/>
<dbReference type="Proteomes" id="UP000240957">
    <property type="component" value="Unassembled WGS sequence"/>
</dbReference>
<feature type="signal peptide" evidence="1">
    <location>
        <begin position="1"/>
        <end position="22"/>
    </location>
</feature>
<evidence type="ECO:0000313" key="5">
    <source>
        <dbReference type="Proteomes" id="UP001595455"/>
    </source>
</evidence>